<feature type="compositionally biased region" description="Polar residues" evidence="1">
    <location>
        <begin position="51"/>
        <end position="66"/>
    </location>
</feature>
<feature type="compositionally biased region" description="Polar residues" evidence="1">
    <location>
        <begin position="144"/>
        <end position="162"/>
    </location>
</feature>
<reference evidence="3" key="1">
    <citation type="journal article" date="2021" name="PeerJ">
        <title>Extensive microbial diversity within the chicken gut microbiome revealed by metagenomics and culture.</title>
        <authorList>
            <person name="Gilroy R."/>
            <person name="Ravi A."/>
            <person name="Getino M."/>
            <person name="Pursley I."/>
            <person name="Horton D.L."/>
            <person name="Alikhan N.F."/>
            <person name="Baker D."/>
            <person name="Gharbi K."/>
            <person name="Hall N."/>
            <person name="Watson M."/>
            <person name="Adriaenssens E.M."/>
            <person name="Foster-Nyarko E."/>
            <person name="Jarju S."/>
            <person name="Secka A."/>
            <person name="Antonio M."/>
            <person name="Oren A."/>
            <person name="Chaudhuri R.R."/>
            <person name="La Ragione R."/>
            <person name="Hildebrand F."/>
            <person name="Pallen M.J."/>
        </authorList>
    </citation>
    <scope>NUCLEOTIDE SEQUENCE</scope>
    <source>
        <strain evidence="3">CHK195-6426</strain>
    </source>
</reference>
<name>A0A9D1R8J5_9FIRM</name>
<sequence>MRRDRKETWKQWMEKKGIHKWFQRDNLIILILSGVLLFIIALPTKDGEESGLSNSQTQSGGENTLTQEERAENEASLGQESLEEAQNTREDYCAYLEKRLEETLSGVSGVGKVKVMITLKSSEELVVEKDTPVSRSSTNEEDSQGGSRILNQMESSESTVYKTQDGDSEPYVVKTLLPEVEGVVVVAQGAGTGTIDKSVTEIVQALFDIEAHKVKVVKMESDR</sequence>
<keyword evidence="2" id="KW-1133">Transmembrane helix</keyword>
<keyword evidence="2" id="KW-0472">Membrane</keyword>
<feature type="region of interest" description="Disordered" evidence="1">
    <location>
        <begin position="47"/>
        <end position="84"/>
    </location>
</feature>
<evidence type="ECO:0000313" key="4">
    <source>
        <dbReference type="Proteomes" id="UP000824265"/>
    </source>
</evidence>
<evidence type="ECO:0000256" key="2">
    <source>
        <dbReference type="SAM" id="Phobius"/>
    </source>
</evidence>
<protein>
    <submittedName>
        <fullName evidence="3">Stage III sporulation protein AG</fullName>
    </submittedName>
</protein>
<reference evidence="3" key="2">
    <citation type="submission" date="2021-04" db="EMBL/GenBank/DDBJ databases">
        <authorList>
            <person name="Gilroy R."/>
        </authorList>
    </citation>
    <scope>NUCLEOTIDE SEQUENCE</scope>
    <source>
        <strain evidence="3">CHK195-6426</strain>
    </source>
</reference>
<feature type="transmembrane region" description="Helical" evidence="2">
    <location>
        <begin position="21"/>
        <end position="42"/>
    </location>
</feature>
<gene>
    <name evidence="3" type="ORF">H9742_11265</name>
</gene>
<proteinExistence type="predicted"/>
<evidence type="ECO:0000313" key="3">
    <source>
        <dbReference type="EMBL" id="HIW82072.1"/>
    </source>
</evidence>
<accession>A0A9D1R8J5</accession>
<evidence type="ECO:0000256" key="1">
    <source>
        <dbReference type="SAM" id="MobiDB-lite"/>
    </source>
</evidence>
<dbReference type="AlphaFoldDB" id="A0A9D1R8J5"/>
<dbReference type="EMBL" id="DXGH01000062">
    <property type="protein sequence ID" value="HIW82072.1"/>
    <property type="molecule type" value="Genomic_DNA"/>
</dbReference>
<organism evidence="3 4">
    <name type="scientific">Candidatus Acetatifactor stercoripullorum</name>
    <dbReference type="NCBI Taxonomy" id="2838414"/>
    <lineage>
        <taxon>Bacteria</taxon>
        <taxon>Bacillati</taxon>
        <taxon>Bacillota</taxon>
        <taxon>Clostridia</taxon>
        <taxon>Lachnospirales</taxon>
        <taxon>Lachnospiraceae</taxon>
        <taxon>Acetatifactor</taxon>
    </lineage>
</organism>
<keyword evidence="2" id="KW-0812">Transmembrane</keyword>
<dbReference type="Proteomes" id="UP000824265">
    <property type="component" value="Unassembled WGS sequence"/>
</dbReference>
<comment type="caution">
    <text evidence="3">The sequence shown here is derived from an EMBL/GenBank/DDBJ whole genome shotgun (WGS) entry which is preliminary data.</text>
</comment>
<feature type="region of interest" description="Disordered" evidence="1">
    <location>
        <begin position="128"/>
        <end position="166"/>
    </location>
</feature>